<dbReference type="OrthoDB" id="48585at2759"/>
<gene>
    <name evidence="2" type="ORF">FRACYDRAFT_239680</name>
</gene>
<feature type="compositionally biased region" description="Low complexity" evidence="1">
    <location>
        <begin position="54"/>
        <end position="65"/>
    </location>
</feature>
<feature type="region of interest" description="Disordered" evidence="1">
    <location>
        <begin position="52"/>
        <end position="73"/>
    </location>
</feature>
<dbReference type="InParanoid" id="A0A1E7F9Z4"/>
<evidence type="ECO:0000313" key="3">
    <source>
        <dbReference type="Proteomes" id="UP000095751"/>
    </source>
</evidence>
<dbReference type="SUPFAM" id="SSF48295">
    <property type="entry name" value="TrpR-like"/>
    <property type="match status" value="1"/>
</dbReference>
<dbReference type="GO" id="GO:0006313">
    <property type="term" value="P:DNA transposition"/>
    <property type="evidence" value="ECO:0007669"/>
    <property type="project" value="InterPro"/>
</dbReference>
<feature type="compositionally biased region" description="Polar residues" evidence="1">
    <location>
        <begin position="214"/>
        <end position="235"/>
    </location>
</feature>
<proteinExistence type="predicted"/>
<organism evidence="2 3">
    <name type="scientific">Fragilariopsis cylindrus CCMP1102</name>
    <dbReference type="NCBI Taxonomy" id="635003"/>
    <lineage>
        <taxon>Eukaryota</taxon>
        <taxon>Sar</taxon>
        <taxon>Stramenopiles</taxon>
        <taxon>Ochrophyta</taxon>
        <taxon>Bacillariophyta</taxon>
        <taxon>Bacillariophyceae</taxon>
        <taxon>Bacillariophycidae</taxon>
        <taxon>Bacillariales</taxon>
        <taxon>Bacillariaceae</taxon>
        <taxon>Fragilariopsis</taxon>
    </lineage>
</organism>
<dbReference type="InterPro" id="IPR002514">
    <property type="entry name" value="Transposase_8"/>
</dbReference>
<dbReference type="Pfam" id="PF01527">
    <property type="entry name" value="HTH_Tnp_1"/>
    <property type="match status" value="1"/>
</dbReference>
<dbReference type="GO" id="GO:0043565">
    <property type="term" value="F:sequence-specific DNA binding"/>
    <property type="evidence" value="ECO:0007669"/>
    <property type="project" value="InterPro"/>
</dbReference>
<evidence type="ECO:0000313" key="2">
    <source>
        <dbReference type="EMBL" id="OEU15000.1"/>
    </source>
</evidence>
<feature type="compositionally biased region" description="Low complexity" evidence="1">
    <location>
        <begin position="178"/>
        <end position="203"/>
    </location>
</feature>
<dbReference type="KEGG" id="fcy:FRACYDRAFT_239680"/>
<dbReference type="InterPro" id="IPR010921">
    <property type="entry name" value="Trp_repressor/repl_initiator"/>
</dbReference>
<keyword evidence="3" id="KW-1185">Reference proteome</keyword>
<reference evidence="2 3" key="1">
    <citation type="submission" date="2016-09" db="EMBL/GenBank/DDBJ databases">
        <title>Extensive genetic diversity and differential bi-allelic expression allows diatom success in the polar Southern Ocean.</title>
        <authorList>
            <consortium name="DOE Joint Genome Institute"/>
            <person name="Mock T."/>
            <person name="Otillar R.P."/>
            <person name="Strauss J."/>
            <person name="Dupont C."/>
            <person name="Frickenhaus S."/>
            <person name="Maumus F."/>
            <person name="Mcmullan M."/>
            <person name="Sanges R."/>
            <person name="Schmutz J."/>
            <person name="Toseland A."/>
            <person name="Valas R."/>
            <person name="Veluchamy A."/>
            <person name="Ward B.J."/>
            <person name="Allen A."/>
            <person name="Barry K."/>
            <person name="Falciatore A."/>
            <person name="Ferrante M."/>
            <person name="Fortunato A.E."/>
            <person name="Gloeckner G."/>
            <person name="Gruber A."/>
            <person name="Hipkin R."/>
            <person name="Janech M."/>
            <person name="Kroth P."/>
            <person name="Leese F."/>
            <person name="Lindquist E."/>
            <person name="Lyon B.R."/>
            <person name="Martin J."/>
            <person name="Mayer C."/>
            <person name="Parker M."/>
            <person name="Quesneville H."/>
            <person name="Raymond J."/>
            <person name="Uhlig C."/>
            <person name="Valentin K.U."/>
            <person name="Worden A.Z."/>
            <person name="Armbrust E.V."/>
            <person name="Bowler C."/>
            <person name="Green B."/>
            <person name="Moulton V."/>
            <person name="Van Oosterhout C."/>
            <person name="Grigoriev I."/>
        </authorList>
    </citation>
    <scope>NUCLEOTIDE SEQUENCE [LARGE SCALE GENOMIC DNA]</scope>
    <source>
        <strain evidence="2 3">CCMP1102</strain>
    </source>
</reference>
<feature type="compositionally biased region" description="Polar residues" evidence="1">
    <location>
        <begin position="267"/>
        <end position="276"/>
    </location>
</feature>
<evidence type="ECO:0000256" key="1">
    <source>
        <dbReference type="SAM" id="MobiDB-lite"/>
    </source>
</evidence>
<dbReference type="Proteomes" id="UP000095751">
    <property type="component" value="Unassembled WGS sequence"/>
</dbReference>
<sequence length="551" mass="63675">MSSYTSSKYKYNRHASPNGNGQVNALHSHQAYDVDVEYPVAHMPLHQLERQFHYHQQQQQQQQQQQEHHEAQQRLPIRQGQGQEQEVNADVVIDATSSVLQHDDSVIDNDDVVLHYQPTHNPESIPPITEQHHHQHQYQHHYLHHQNIPPPIIPSPLMHYQQQQGHQMDLKIAYNNHQQYSRHQEQQQQQQQQQDRSSSSVDSTTLLDERTVSLYDNQSSPLSIPSRPKTSILSTDSDKNETESRKNKKVNDIDTTEKKKNAKRNRQQTGKKQQQGMEGGSLLAVVGTASKKPRRRRYENDLKLEVLEQLKVPHAKFSDVASRYSIPENTLRDWRKAKVAHAIETAQEKNCGRLKANVYDPMRRLTETLVTFFEHNKQQPRYLRQSITTKFVVAKGIEARDKLIKRHDTHPYLDPKEIKALETFIGSDSWAKKFAKRADLKMTGARVKELKDEEVNEYHQSLKKMATHVRQAGICYEEVANLLRQAAEKLLRASIIQSTASNRLMGDIAVTNSRNGNATTQQQSLFSLEISRVEIFQEYEGPGDTNESYKI</sequence>
<evidence type="ECO:0008006" key="4">
    <source>
        <dbReference type="Google" id="ProtNLM"/>
    </source>
</evidence>
<name>A0A1E7F9Z4_9STRA</name>
<dbReference type="GO" id="GO:0004803">
    <property type="term" value="F:transposase activity"/>
    <property type="evidence" value="ECO:0007669"/>
    <property type="project" value="InterPro"/>
</dbReference>
<feature type="compositionally biased region" description="Basic and acidic residues" evidence="1">
    <location>
        <begin position="236"/>
        <end position="259"/>
    </location>
</feature>
<feature type="region of interest" description="Disordered" evidence="1">
    <location>
        <begin position="178"/>
        <end position="280"/>
    </location>
</feature>
<dbReference type="AlphaFoldDB" id="A0A1E7F9Z4"/>
<dbReference type="EMBL" id="KV784359">
    <property type="protein sequence ID" value="OEU15000.1"/>
    <property type="molecule type" value="Genomic_DNA"/>
</dbReference>
<feature type="region of interest" description="Disordered" evidence="1">
    <location>
        <begin position="1"/>
        <end position="24"/>
    </location>
</feature>
<protein>
    <recommendedName>
        <fullName evidence="4">HTH psq-type domain-containing protein</fullName>
    </recommendedName>
</protein>
<accession>A0A1E7F9Z4</accession>